<dbReference type="PANTHER" id="PTHR48467">
    <property type="entry name" value="GLUTAMATE SYNTHASE 1 [NADH], CHLOROPLASTIC-LIKE"/>
    <property type="match status" value="1"/>
</dbReference>
<feature type="binding site" evidence="10">
    <location>
        <position position="383"/>
    </location>
    <ligand>
        <name>NADP(+)</name>
        <dbReference type="ChEBI" id="CHEBI:58349"/>
    </ligand>
</feature>
<gene>
    <name evidence="12" type="primary">ARH1</name>
    <name evidence="12" type="ORF">IWW39_001246</name>
</gene>
<evidence type="ECO:0000256" key="6">
    <source>
        <dbReference type="ARBA" id="ARBA00023002"/>
    </source>
</evidence>
<dbReference type="Gene3D" id="3.40.50.720">
    <property type="entry name" value="NAD(P)-binding Rossmann-like Domain"/>
    <property type="match status" value="1"/>
</dbReference>
<feature type="binding site" evidence="10">
    <location>
        <position position="229"/>
    </location>
    <ligand>
        <name>NADP(+)</name>
        <dbReference type="ChEBI" id="CHEBI:58349"/>
    </ligand>
</feature>
<feature type="binding site" evidence="9">
    <location>
        <position position="59"/>
    </location>
    <ligand>
        <name>FAD</name>
        <dbReference type="ChEBI" id="CHEBI:57692"/>
    </ligand>
</feature>
<evidence type="ECO:0000256" key="8">
    <source>
        <dbReference type="PIRNR" id="PIRNR000362"/>
    </source>
</evidence>
<evidence type="ECO:0000313" key="13">
    <source>
        <dbReference type="Proteomes" id="UP001151516"/>
    </source>
</evidence>
<feature type="domain" description="FAD/NAD(P)-binding" evidence="11">
    <location>
        <begin position="29"/>
        <end position="184"/>
    </location>
</feature>
<dbReference type="InterPro" id="IPR036188">
    <property type="entry name" value="FAD/NAD-bd_sf"/>
</dbReference>
<keyword evidence="6 8" id="KW-0560">Oxidoreductase</keyword>
<evidence type="ECO:0000256" key="4">
    <source>
        <dbReference type="ARBA" id="ARBA00022827"/>
    </source>
</evidence>
<evidence type="ECO:0000256" key="9">
    <source>
        <dbReference type="PIRSR" id="PIRSR000362-1"/>
    </source>
</evidence>
<evidence type="ECO:0000256" key="7">
    <source>
        <dbReference type="ARBA" id="ARBA00048933"/>
    </source>
</evidence>
<keyword evidence="5 8" id="KW-0521">NADP</keyword>
<evidence type="ECO:0000259" key="11">
    <source>
        <dbReference type="Pfam" id="PF07992"/>
    </source>
</evidence>
<dbReference type="InterPro" id="IPR055275">
    <property type="entry name" value="Ferredox_Rdtase"/>
</dbReference>
<dbReference type="PIRSF" id="PIRSF000362">
    <property type="entry name" value="FNR"/>
    <property type="match status" value="1"/>
</dbReference>
<evidence type="ECO:0000256" key="10">
    <source>
        <dbReference type="PIRSR" id="PIRSR000362-2"/>
    </source>
</evidence>
<feature type="binding site" evidence="9">
    <location>
        <position position="38"/>
    </location>
    <ligand>
        <name>FAD</name>
        <dbReference type="ChEBI" id="CHEBI:57692"/>
    </ligand>
</feature>
<feature type="binding site" evidence="9">
    <location>
        <begin position="383"/>
        <end position="385"/>
    </location>
    <ligand>
        <name>FAD</name>
        <dbReference type="ChEBI" id="CHEBI:57692"/>
    </ligand>
</feature>
<comment type="caution">
    <text evidence="12">The sequence shown here is derived from an EMBL/GenBank/DDBJ whole genome shotgun (WGS) entry which is preliminary data.</text>
</comment>
<keyword evidence="3 8" id="KW-0285">Flavoprotein</keyword>
<accession>A0A9W8L6C0</accession>
<comment type="cofactor">
    <cofactor evidence="1 8 9">
        <name>FAD</name>
        <dbReference type="ChEBI" id="CHEBI:57692"/>
    </cofactor>
</comment>
<evidence type="ECO:0000256" key="3">
    <source>
        <dbReference type="ARBA" id="ARBA00022630"/>
    </source>
</evidence>
<feature type="binding site" evidence="9">
    <location>
        <position position="376"/>
    </location>
    <ligand>
        <name>FAD</name>
        <dbReference type="ChEBI" id="CHEBI:57692"/>
    </ligand>
</feature>
<feature type="binding site" evidence="9">
    <location>
        <position position="103"/>
    </location>
    <ligand>
        <name>FAD</name>
        <dbReference type="ChEBI" id="CHEBI:57692"/>
    </ligand>
</feature>
<dbReference type="Pfam" id="PF07992">
    <property type="entry name" value="Pyr_redox_2"/>
    <property type="match status" value="1"/>
</dbReference>
<dbReference type="GO" id="GO:0005739">
    <property type="term" value="C:mitochondrion"/>
    <property type="evidence" value="ECO:0007669"/>
    <property type="project" value="UniProtKB-SubCell"/>
</dbReference>
<dbReference type="Proteomes" id="UP001151516">
    <property type="component" value="Unassembled WGS sequence"/>
</dbReference>
<dbReference type="AlphaFoldDB" id="A0A9W8L6C0"/>
<dbReference type="OrthoDB" id="333024at2759"/>
<dbReference type="PANTHER" id="PTHR48467:SF1">
    <property type="entry name" value="GLUTAMATE SYNTHASE 1 [NADH], CHLOROPLASTIC-LIKE"/>
    <property type="match status" value="1"/>
</dbReference>
<reference evidence="12" key="1">
    <citation type="submission" date="2022-07" db="EMBL/GenBank/DDBJ databases">
        <title>Phylogenomic reconstructions and comparative analyses of Kickxellomycotina fungi.</title>
        <authorList>
            <person name="Reynolds N.K."/>
            <person name="Stajich J.E."/>
            <person name="Barry K."/>
            <person name="Grigoriev I.V."/>
            <person name="Crous P."/>
            <person name="Smith M.E."/>
        </authorList>
    </citation>
    <scope>NUCLEOTIDE SEQUENCE</scope>
    <source>
        <strain evidence="12">CBS 109367</strain>
    </source>
</reference>
<evidence type="ECO:0000256" key="2">
    <source>
        <dbReference type="ARBA" id="ARBA00008312"/>
    </source>
</evidence>
<keyword evidence="4 8" id="KW-0274">FAD</keyword>
<comment type="catalytic activity">
    <reaction evidence="7 8">
        <text>2 reduced [adrenodoxin] + NADP(+) + H(+) = 2 oxidized [adrenodoxin] + NADPH</text>
        <dbReference type="Rhea" id="RHEA:42312"/>
        <dbReference type="Rhea" id="RHEA-COMP:9998"/>
        <dbReference type="Rhea" id="RHEA-COMP:9999"/>
        <dbReference type="ChEBI" id="CHEBI:15378"/>
        <dbReference type="ChEBI" id="CHEBI:33737"/>
        <dbReference type="ChEBI" id="CHEBI:33738"/>
        <dbReference type="ChEBI" id="CHEBI:57783"/>
        <dbReference type="ChEBI" id="CHEBI:58349"/>
        <dbReference type="EC" id="1.18.1.6"/>
    </reaction>
</comment>
<dbReference type="PRINTS" id="PR00419">
    <property type="entry name" value="ADXRDTASE"/>
</dbReference>
<dbReference type="SUPFAM" id="SSF51971">
    <property type="entry name" value="Nucleotide-binding domain"/>
    <property type="match status" value="1"/>
</dbReference>
<feature type="binding site" evidence="10">
    <location>
        <begin position="217"/>
        <end position="218"/>
    </location>
    <ligand>
        <name>NADP(+)</name>
        <dbReference type="ChEBI" id="CHEBI:58349"/>
    </ligand>
</feature>
<dbReference type="InterPro" id="IPR021163">
    <property type="entry name" value="Ferredox_Rdtase_adrenod"/>
</dbReference>
<feature type="binding site" evidence="10">
    <location>
        <begin position="173"/>
        <end position="176"/>
    </location>
    <ligand>
        <name>NADP(+)</name>
        <dbReference type="ChEBI" id="CHEBI:58349"/>
    </ligand>
</feature>
<dbReference type="EMBL" id="JANBTX010000020">
    <property type="protein sequence ID" value="KAJ2689780.1"/>
    <property type="molecule type" value="Genomic_DNA"/>
</dbReference>
<organism evidence="12 13">
    <name type="scientific">Coemansia spiralis</name>
    <dbReference type="NCBI Taxonomy" id="417178"/>
    <lineage>
        <taxon>Eukaryota</taxon>
        <taxon>Fungi</taxon>
        <taxon>Fungi incertae sedis</taxon>
        <taxon>Zoopagomycota</taxon>
        <taxon>Kickxellomycotina</taxon>
        <taxon>Kickxellomycetes</taxon>
        <taxon>Kickxellales</taxon>
        <taxon>Kickxellaceae</taxon>
        <taxon>Coemansia</taxon>
    </lineage>
</organism>
<dbReference type="InterPro" id="IPR023753">
    <property type="entry name" value="FAD/NAD-binding_dom"/>
</dbReference>
<dbReference type="EC" id="1.18.1.6" evidence="8"/>
<comment type="similarity">
    <text evidence="2 8">Belongs to the ferredoxin--NADP reductase type 1 family.</text>
</comment>
<evidence type="ECO:0000256" key="1">
    <source>
        <dbReference type="ARBA" id="ARBA00001974"/>
    </source>
</evidence>
<feature type="binding site" evidence="9">
    <location>
        <position position="67"/>
    </location>
    <ligand>
        <name>FAD</name>
        <dbReference type="ChEBI" id="CHEBI:57692"/>
    </ligand>
</feature>
<proteinExistence type="inferred from homology"/>
<keyword evidence="8" id="KW-0496">Mitochondrion</keyword>
<comment type="subcellular location">
    <subcellularLocation>
        <location evidence="8">Mitochondrion</location>
    </subcellularLocation>
</comment>
<name>A0A9W8L6C0_9FUNG</name>
<dbReference type="Gene3D" id="3.50.50.60">
    <property type="entry name" value="FAD/NAD(P)-binding domain"/>
    <property type="match status" value="1"/>
</dbReference>
<evidence type="ECO:0000313" key="12">
    <source>
        <dbReference type="EMBL" id="KAJ2689780.1"/>
    </source>
</evidence>
<sequence>MKVFALLSPTIRNSSTRRLFSVTPHRDTNIAIVGGGAAGFYTAARLLSKTTDTTIDIFEQLPTPHGLVRYGVAPDHPEVKNCMTKFDQVSSNPRVRYFGNVRVGGTLTLDTLRSMYSGVVLSYGASADRQLGIPGEELVVPARRFVAWYNGLPEAQGLDIDLRRVDRVVIIGHGNVALDCARILLTDPSDLASTDITAQALSALRESNVKHVEMVGRRGPLQVAFTTKELREMTKIPHLRILCDRDLVASECEKWASFVDSSRSLKRMMDLLMSHAGKDGGEKSFTLSFLKSPVEVTERGVRFQVNRLDGPVDQAKAVGTGEYIDTPSGLVLRSVGYATTPIAGAPFDERRRIVPNIAGRVTHNGDVVPGLYAAGWAKRGPVGVIATTMQDAYRTGDAIIMDITNGHLRSGLPRDSVDEGLRESGVLESCVTNEQWKHLEAFEVEAGRRVGKPREKVTSVDRMLDIIGV</sequence>
<protein>
    <recommendedName>
        <fullName evidence="8">NADPH:adrenodoxin oxidoreductase, mitochondrial</fullName>
        <ecNumber evidence="8">1.18.1.6</ecNumber>
    </recommendedName>
</protein>
<keyword evidence="13" id="KW-1185">Reference proteome</keyword>
<evidence type="ECO:0000256" key="5">
    <source>
        <dbReference type="ARBA" id="ARBA00022857"/>
    </source>
</evidence>
<dbReference type="GO" id="GO:0016491">
    <property type="term" value="F:oxidoreductase activity"/>
    <property type="evidence" value="ECO:0007669"/>
    <property type="project" value="UniProtKB-KW"/>
</dbReference>